<comment type="caution">
    <text evidence="10">The sequence shown here is derived from an EMBL/GenBank/DDBJ whole genome shotgun (WGS) entry which is preliminary data.</text>
</comment>
<keyword evidence="8 9" id="KW-0067">ATP-binding</keyword>
<dbReference type="GO" id="GO:0005524">
    <property type="term" value="F:ATP binding"/>
    <property type="evidence" value="ECO:0007669"/>
    <property type="project" value="UniProtKB-KW"/>
</dbReference>
<protein>
    <recommendedName>
        <fullName evidence="4 9">Inositol-pentakisphosphate 2-kinase</fullName>
        <ecNumber evidence="3 9">2.7.1.158</ecNumber>
    </recommendedName>
</protein>
<evidence type="ECO:0000256" key="4">
    <source>
        <dbReference type="ARBA" id="ARBA00014846"/>
    </source>
</evidence>
<evidence type="ECO:0000256" key="9">
    <source>
        <dbReference type="RuleBase" id="RU364126"/>
    </source>
</evidence>
<comment type="function">
    <text evidence="9">Phosphorylates Ins(1,3,4,5,6)P5 at position 2 to form Ins(1,2,3,4,5,6)P6 (InsP6 or phytate).</text>
</comment>
<evidence type="ECO:0000256" key="3">
    <source>
        <dbReference type="ARBA" id="ARBA00012023"/>
    </source>
</evidence>
<dbReference type="EMBL" id="MU007036">
    <property type="protein sequence ID" value="KAF2430815.1"/>
    <property type="molecule type" value="Genomic_DNA"/>
</dbReference>
<keyword evidence="6 9" id="KW-0547">Nucleotide-binding</keyword>
<evidence type="ECO:0000256" key="2">
    <source>
        <dbReference type="ARBA" id="ARBA00008305"/>
    </source>
</evidence>
<evidence type="ECO:0000256" key="5">
    <source>
        <dbReference type="ARBA" id="ARBA00022679"/>
    </source>
</evidence>
<dbReference type="AlphaFoldDB" id="A0A9P4NSF0"/>
<evidence type="ECO:0000256" key="8">
    <source>
        <dbReference type="ARBA" id="ARBA00022840"/>
    </source>
</evidence>
<evidence type="ECO:0000313" key="10">
    <source>
        <dbReference type="EMBL" id="KAF2430815.1"/>
    </source>
</evidence>
<reference evidence="10" key="1">
    <citation type="journal article" date="2020" name="Stud. Mycol.">
        <title>101 Dothideomycetes genomes: a test case for predicting lifestyles and emergence of pathogens.</title>
        <authorList>
            <person name="Haridas S."/>
            <person name="Albert R."/>
            <person name="Binder M."/>
            <person name="Bloem J."/>
            <person name="Labutti K."/>
            <person name="Salamov A."/>
            <person name="Andreopoulos B."/>
            <person name="Baker S."/>
            <person name="Barry K."/>
            <person name="Bills G."/>
            <person name="Bluhm B."/>
            <person name="Cannon C."/>
            <person name="Castanera R."/>
            <person name="Culley D."/>
            <person name="Daum C."/>
            <person name="Ezra D."/>
            <person name="Gonzalez J."/>
            <person name="Henrissat B."/>
            <person name="Kuo A."/>
            <person name="Liang C."/>
            <person name="Lipzen A."/>
            <person name="Lutzoni F."/>
            <person name="Magnuson J."/>
            <person name="Mondo S."/>
            <person name="Nolan M."/>
            <person name="Ohm R."/>
            <person name="Pangilinan J."/>
            <person name="Park H.-J."/>
            <person name="Ramirez L."/>
            <person name="Alfaro M."/>
            <person name="Sun H."/>
            <person name="Tritt A."/>
            <person name="Yoshinaga Y."/>
            <person name="Zwiers L.-H."/>
            <person name="Turgeon B."/>
            <person name="Goodwin S."/>
            <person name="Spatafora J."/>
            <person name="Crous P."/>
            <person name="Grigoriev I."/>
        </authorList>
    </citation>
    <scope>NUCLEOTIDE SEQUENCE</scope>
    <source>
        <strain evidence="10">CBS 130266</strain>
    </source>
</reference>
<dbReference type="Pfam" id="PF06090">
    <property type="entry name" value="Ins_P5_2-kin"/>
    <property type="match status" value="1"/>
</dbReference>
<organism evidence="10 11">
    <name type="scientific">Tothia fuscella</name>
    <dbReference type="NCBI Taxonomy" id="1048955"/>
    <lineage>
        <taxon>Eukaryota</taxon>
        <taxon>Fungi</taxon>
        <taxon>Dikarya</taxon>
        <taxon>Ascomycota</taxon>
        <taxon>Pezizomycotina</taxon>
        <taxon>Dothideomycetes</taxon>
        <taxon>Pleosporomycetidae</taxon>
        <taxon>Venturiales</taxon>
        <taxon>Cylindrosympodiaceae</taxon>
        <taxon>Tothia</taxon>
    </lineage>
</organism>
<comment type="catalytic activity">
    <reaction evidence="9">
        <text>1D-myo-inositol 1,3,4,5,6-pentakisphosphate + ATP = 1D-myo-inositol hexakisphosphate + ADP + H(+)</text>
        <dbReference type="Rhea" id="RHEA:20313"/>
        <dbReference type="ChEBI" id="CHEBI:15378"/>
        <dbReference type="ChEBI" id="CHEBI:30616"/>
        <dbReference type="ChEBI" id="CHEBI:57733"/>
        <dbReference type="ChEBI" id="CHEBI:58130"/>
        <dbReference type="ChEBI" id="CHEBI:456216"/>
        <dbReference type="EC" id="2.7.1.158"/>
    </reaction>
</comment>
<name>A0A9P4NSF0_9PEZI</name>
<keyword evidence="7 9" id="KW-0418">Kinase</keyword>
<comment type="function">
    <text evidence="1">Has kinase activity and phosphorylates inositol-1,3,4,5,6-pentakisphosphate (Ins(1,3,4,5,6)P5) to produce 1,2,3,4,5,6-hexakisphosphate (InsP6), also known as phytate.</text>
</comment>
<gene>
    <name evidence="10" type="ORF">EJ08DRAFT_211422</name>
</gene>
<dbReference type="GO" id="GO:0032958">
    <property type="term" value="P:inositol phosphate biosynthetic process"/>
    <property type="evidence" value="ECO:0007669"/>
    <property type="project" value="TreeGrafter"/>
</dbReference>
<dbReference type="PANTHER" id="PTHR14456">
    <property type="entry name" value="INOSITOL POLYPHOSPHATE KINASE 1"/>
    <property type="match status" value="1"/>
</dbReference>
<dbReference type="GO" id="GO:0005634">
    <property type="term" value="C:nucleus"/>
    <property type="evidence" value="ECO:0007669"/>
    <property type="project" value="TreeGrafter"/>
</dbReference>
<evidence type="ECO:0000256" key="7">
    <source>
        <dbReference type="ARBA" id="ARBA00022777"/>
    </source>
</evidence>
<dbReference type="GO" id="GO:0035299">
    <property type="term" value="F:inositol-1,3,4,5,6-pentakisphosphate 2-kinase activity"/>
    <property type="evidence" value="ECO:0007669"/>
    <property type="project" value="UniProtKB-EC"/>
</dbReference>
<keyword evidence="11" id="KW-1185">Reference proteome</keyword>
<keyword evidence="5 9" id="KW-0808">Transferase</keyword>
<dbReference type="Proteomes" id="UP000800235">
    <property type="component" value="Unassembled WGS sequence"/>
</dbReference>
<sequence length="481" mass="54287">MGCTHSSETTDSISEYQSKANLTGLKKEHVDETPPQETHEQISATFNDEDRARTTARIDFVSAYFTIEMNAGPQGLIATPRITTEDQASLPGFEATPVILRFVDEGAANVVWSIECAGEWATVLPTHQSFLRKKLLRLRKGTKSPSFNGTQTSPPPFLSSQDVYQHYNENIQPIFSKHELVEQTLVQVSEDVIKACNAILDTSEDYGERKRKRWGWHIEHTERTGLLITSMIPNDDDSILVQLKPKWLAQSPGAPPNARRCRTCAIQTFRRTDKDHLPVCPLALVSGKQRLVHDTLSNLPKSAISALPPFMERSEVVDELTTFFLGNDHMDSGLGHEPKDYGHKLLLHLRALQQQFDPLGVLKVVRIESEDRNAELASANQVKMSDAKLRRDLGLAMTLRDCTLFIKMWKDGESERFHLDARLADLDPKSSEDGERSRRWYDAELQLVEGGWYEGTEELEEGVATHEKCMLWNSAKEAYDG</sequence>
<dbReference type="OrthoDB" id="272370at2759"/>
<proteinExistence type="inferred from homology"/>
<dbReference type="PANTHER" id="PTHR14456:SF2">
    <property type="entry name" value="INOSITOL-PENTAKISPHOSPHATE 2-KINASE"/>
    <property type="match status" value="1"/>
</dbReference>
<dbReference type="InterPro" id="IPR009286">
    <property type="entry name" value="Ins_P5_2-kin"/>
</dbReference>
<evidence type="ECO:0000256" key="6">
    <source>
        <dbReference type="ARBA" id="ARBA00022741"/>
    </source>
</evidence>
<evidence type="ECO:0000256" key="1">
    <source>
        <dbReference type="ARBA" id="ARBA00003979"/>
    </source>
</evidence>
<comment type="domain">
    <text evidence="9">The EXKPK motif is conserved in inositol-pentakisphosphate 2-kinases of both family 1 and 2.</text>
</comment>
<comment type="similarity">
    <text evidence="2">Belongs to the IPK1 type 1 family.</text>
</comment>
<evidence type="ECO:0000313" key="11">
    <source>
        <dbReference type="Proteomes" id="UP000800235"/>
    </source>
</evidence>
<accession>A0A9P4NSF0</accession>
<dbReference type="EC" id="2.7.1.158" evidence="3 9"/>